<organism evidence="1 2">
    <name type="scientific">Nephila pilipes</name>
    <name type="common">Giant wood spider</name>
    <name type="synonym">Nephila maculata</name>
    <dbReference type="NCBI Taxonomy" id="299642"/>
    <lineage>
        <taxon>Eukaryota</taxon>
        <taxon>Metazoa</taxon>
        <taxon>Ecdysozoa</taxon>
        <taxon>Arthropoda</taxon>
        <taxon>Chelicerata</taxon>
        <taxon>Arachnida</taxon>
        <taxon>Araneae</taxon>
        <taxon>Araneomorphae</taxon>
        <taxon>Entelegynae</taxon>
        <taxon>Araneoidea</taxon>
        <taxon>Nephilidae</taxon>
        <taxon>Nephila</taxon>
    </lineage>
</organism>
<evidence type="ECO:0000313" key="2">
    <source>
        <dbReference type="Proteomes" id="UP000887013"/>
    </source>
</evidence>
<name>A0A8X6U1S5_NEPPI</name>
<comment type="caution">
    <text evidence="1">The sequence shown here is derived from an EMBL/GenBank/DDBJ whole genome shotgun (WGS) entry which is preliminary data.</text>
</comment>
<reference evidence="1" key="1">
    <citation type="submission" date="2020-08" db="EMBL/GenBank/DDBJ databases">
        <title>Multicomponent nature underlies the extraordinary mechanical properties of spider dragline silk.</title>
        <authorList>
            <person name="Kono N."/>
            <person name="Nakamura H."/>
            <person name="Mori M."/>
            <person name="Yoshida Y."/>
            <person name="Ohtoshi R."/>
            <person name="Malay A.D."/>
            <person name="Moran D.A.P."/>
            <person name="Tomita M."/>
            <person name="Numata K."/>
            <person name="Arakawa K."/>
        </authorList>
    </citation>
    <scope>NUCLEOTIDE SEQUENCE</scope>
</reference>
<keyword evidence="2" id="KW-1185">Reference proteome</keyword>
<protein>
    <submittedName>
        <fullName evidence="1">Uncharacterized protein</fullName>
    </submittedName>
</protein>
<gene>
    <name evidence="1" type="ORF">NPIL_335941</name>
</gene>
<accession>A0A8X6U1S5</accession>
<dbReference type="EMBL" id="BMAW01020090">
    <property type="protein sequence ID" value="GFT66355.1"/>
    <property type="molecule type" value="Genomic_DNA"/>
</dbReference>
<evidence type="ECO:0000313" key="1">
    <source>
        <dbReference type="EMBL" id="GFT66355.1"/>
    </source>
</evidence>
<sequence length="89" mass="10341">MAFYFLATDQLPLKLRATSKGYVAFIDTKKTEYAPHDFIFQGLFKEKRPPRPCILNRSAVRASRCILCRRYQRKAVAGQSPSLFRALWN</sequence>
<proteinExistence type="predicted"/>
<dbReference type="AlphaFoldDB" id="A0A8X6U1S5"/>
<dbReference type="Proteomes" id="UP000887013">
    <property type="component" value="Unassembled WGS sequence"/>
</dbReference>